<sequence length="54" mass="5897">ELKQDIVRLPSVVDCYVVGCDCSKLCSPCNIVQNQKKFKIGGQNVTATSKLLVL</sequence>
<reference evidence="1" key="1">
    <citation type="submission" date="2021-01" db="EMBL/GenBank/DDBJ databases">
        <title>Phytophthora aleatoria, a newly-described species from Pinus radiata is distinct from Phytophthora cactorum isolates based on comparative genomics.</title>
        <authorList>
            <person name="Mcdougal R."/>
            <person name="Panda P."/>
            <person name="Williams N."/>
            <person name="Studholme D.J."/>
        </authorList>
    </citation>
    <scope>NUCLEOTIDE SEQUENCE</scope>
    <source>
        <strain evidence="1">NZFS 3830</strain>
    </source>
</reference>
<dbReference type="EMBL" id="JAENGZ010000667">
    <property type="protein sequence ID" value="KAG6955534.1"/>
    <property type="molecule type" value="Genomic_DNA"/>
</dbReference>
<dbReference type="AlphaFoldDB" id="A0A8T1U7X9"/>
<evidence type="ECO:0000313" key="2">
    <source>
        <dbReference type="Proteomes" id="UP000688947"/>
    </source>
</evidence>
<feature type="non-terminal residue" evidence="1">
    <location>
        <position position="1"/>
    </location>
</feature>
<evidence type="ECO:0000313" key="1">
    <source>
        <dbReference type="EMBL" id="KAG6955534.1"/>
    </source>
</evidence>
<proteinExistence type="predicted"/>
<organism evidence="1 2">
    <name type="scientific">Phytophthora cactorum</name>
    <dbReference type="NCBI Taxonomy" id="29920"/>
    <lineage>
        <taxon>Eukaryota</taxon>
        <taxon>Sar</taxon>
        <taxon>Stramenopiles</taxon>
        <taxon>Oomycota</taxon>
        <taxon>Peronosporomycetes</taxon>
        <taxon>Peronosporales</taxon>
        <taxon>Peronosporaceae</taxon>
        <taxon>Phytophthora</taxon>
    </lineage>
</organism>
<comment type="caution">
    <text evidence="1">The sequence shown here is derived from an EMBL/GenBank/DDBJ whole genome shotgun (WGS) entry which is preliminary data.</text>
</comment>
<name>A0A8T1U7X9_9STRA</name>
<dbReference type="Proteomes" id="UP000688947">
    <property type="component" value="Unassembled WGS sequence"/>
</dbReference>
<gene>
    <name evidence="1" type="ORF">JG687_00011143</name>
</gene>
<protein>
    <submittedName>
        <fullName evidence="1">Uncharacterized protein</fullName>
    </submittedName>
</protein>
<accession>A0A8T1U7X9</accession>